<dbReference type="Gene3D" id="3.90.180.10">
    <property type="entry name" value="Medium-chain alcohol dehydrogenases, catalytic domain"/>
    <property type="match status" value="1"/>
</dbReference>
<evidence type="ECO:0000259" key="3">
    <source>
        <dbReference type="SMART" id="SM00829"/>
    </source>
</evidence>
<keyword evidence="1" id="KW-0521">NADP</keyword>
<proteinExistence type="predicted"/>
<dbReference type="EMBL" id="GG657754">
    <property type="protein sequence ID" value="EFL27809.1"/>
    <property type="molecule type" value="Genomic_DNA"/>
</dbReference>
<name>D9WME3_9ACTN</name>
<dbReference type="CDD" id="cd05289">
    <property type="entry name" value="MDR_like_2"/>
    <property type="match status" value="1"/>
</dbReference>
<keyword evidence="5" id="KW-1185">Reference proteome</keyword>
<protein>
    <submittedName>
        <fullName evidence="4">Oxidoreductase</fullName>
    </submittedName>
</protein>
<gene>
    <name evidence="4" type="ORF">SSOG_07523</name>
</gene>
<accession>D9WME3</accession>
<dbReference type="SMART" id="SM00829">
    <property type="entry name" value="PKS_ER"/>
    <property type="match status" value="1"/>
</dbReference>
<feature type="region of interest" description="Disordered" evidence="2">
    <location>
        <begin position="1"/>
        <end position="21"/>
    </location>
</feature>
<dbReference type="Pfam" id="PF13602">
    <property type="entry name" value="ADH_zinc_N_2"/>
    <property type="match status" value="1"/>
</dbReference>
<dbReference type="PANTHER" id="PTHR44154">
    <property type="entry name" value="QUINONE OXIDOREDUCTASE"/>
    <property type="match status" value="1"/>
</dbReference>
<dbReference type="InterPro" id="IPR051603">
    <property type="entry name" value="Zinc-ADH_QOR/CCCR"/>
</dbReference>
<dbReference type="InterPro" id="IPR036291">
    <property type="entry name" value="NAD(P)-bd_dom_sf"/>
</dbReference>
<evidence type="ECO:0000256" key="2">
    <source>
        <dbReference type="SAM" id="MobiDB-lite"/>
    </source>
</evidence>
<dbReference type="AlphaFoldDB" id="D9WME3"/>
<reference evidence="4 5" key="1">
    <citation type="submission" date="2009-02" db="EMBL/GenBank/DDBJ databases">
        <title>Annotation of Streptomyces hygroscopicus strain ATCC 53653.</title>
        <authorList>
            <consortium name="The Broad Institute Genome Sequencing Platform"/>
            <consortium name="Broad Institute Microbial Sequencing Center"/>
            <person name="Fischbach M."/>
            <person name="Godfrey P."/>
            <person name="Ward D."/>
            <person name="Young S."/>
            <person name="Zeng Q."/>
            <person name="Koehrsen M."/>
            <person name="Alvarado L."/>
            <person name="Berlin A.M."/>
            <person name="Bochicchio J."/>
            <person name="Borenstein D."/>
            <person name="Chapman S.B."/>
            <person name="Chen Z."/>
            <person name="Engels R."/>
            <person name="Freedman E."/>
            <person name="Gellesch M."/>
            <person name="Goldberg J."/>
            <person name="Griggs A."/>
            <person name="Gujja S."/>
            <person name="Heilman E.R."/>
            <person name="Heiman D.I."/>
            <person name="Hepburn T.A."/>
            <person name="Howarth C."/>
            <person name="Jen D."/>
            <person name="Larson L."/>
            <person name="Lewis B."/>
            <person name="Mehta T."/>
            <person name="Park D."/>
            <person name="Pearson M."/>
            <person name="Richards J."/>
            <person name="Roberts A."/>
            <person name="Saif S."/>
            <person name="Shea T.D."/>
            <person name="Shenoy N."/>
            <person name="Sisk P."/>
            <person name="Stolte C."/>
            <person name="Sykes S.N."/>
            <person name="Thomson T."/>
            <person name="Walk T."/>
            <person name="White J."/>
            <person name="Yandava C."/>
            <person name="Straight P."/>
            <person name="Clardy J."/>
            <person name="Hung D."/>
            <person name="Kolter R."/>
            <person name="Mekalanos J."/>
            <person name="Walker S."/>
            <person name="Walsh C.T."/>
            <person name="Wieland-Brown L.C."/>
            <person name="Haas B."/>
            <person name="Nusbaum C."/>
            <person name="Birren B."/>
        </authorList>
    </citation>
    <scope>NUCLEOTIDE SEQUENCE [LARGE SCALE GENOMIC DNA]</scope>
    <source>
        <strain evidence="4 5">ATCC 53653</strain>
    </source>
</reference>
<organism evidence="4 5">
    <name type="scientific">Streptomyces himastatinicus ATCC 53653</name>
    <dbReference type="NCBI Taxonomy" id="457427"/>
    <lineage>
        <taxon>Bacteria</taxon>
        <taxon>Bacillati</taxon>
        <taxon>Actinomycetota</taxon>
        <taxon>Actinomycetes</taxon>
        <taxon>Kitasatosporales</taxon>
        <taxon>Streptomycetaceae</taxon>
        <taxon>Streptomyces</taxon>
        <taxon>Streptomyces violaceusniger group</taxon>
    </lineage>
</organism>
<dbReference type="PANTHER" id="PTHR44154:SF1">
    <property type="entry name" value="QUINONE OXIDOREDUCTASE"/>
    <property type="match status" value="1"/>
</dbReference>
<dbReference type="InterPro" id="IPR013154">
    <property type="entry name" value="ADH-like_N"/>
</dbReference>
<dbReference type="SUPFAM" id="SSF50129">
    <property type="entry name" value="GroES-like"/>
    <property type="match status" value="1"/>
</dbReference>
<evidence type="ECO:0000313" key="4">
    <source>
        <dbReference type="EMBL" id="EFL27809.1"/>
    </source>
</evidence>
<dbReference type="Pfam" id="PF08240">
    <property type="entry name" value="ADH_N"/>
    <property type="match status" value="1"/>
</dbReference>
<dbReference type="Proteomes" id="UP000003963">
    <property type="component" value="Unassembled WGS sequence"/>
</dbReference>
<sequence>MPVSSAANEASGGDTEGGIVGQYADGISAAWPPAWGEGRTGPSLPQRNAAGKAIRRGLRGSFCRGAPHGRRWKEATFPRRVRDEKVGRMEAIVFEEYGGPEVLRLTTADEPHAGPGQVRLRVRAAGVNPLDHKIRGGAMREVFPTEFPAILGSEASGVVDEVGEGVTGLAAGDEVFGFMETGAYAAYALASVVARKPGELGWDEAAALPVAGETADRVLNQLAVKNGETLLLHGAAGAVGSAAVQLAVARGVTVIGTASPGNHDYLRALGAIPVAYGDGLTDRVRAVAPKGVDAVFDAAGKGALPASIELRGGTPDRIVTIADPTAAEYGVAFSRGGDRDASALAGYARPVAEGGLRVPVARSFPLADAAAAHAESEAGHVRGKLVLLP</sequence>
<feature type="domain" description="Enoyl reductase (ER)" evidence="3">
    <location>
        <begin position="98"/>
        <end position="387"/>
    </location>
</feature>
<evidence type="ECO:0000256" key="1">
    <source>
        <dbReference type="ARBA" id="ARBA00022857"/>
    </source>
</evidence>
<evidence type="ECO:0000313" key="5">
    <source>
        <dbReference type="Proteomes" id="UP000003963"/>
    </source>
</evidence>
<dbReference type="SUPFAM" id="SSF51735">
    <property type="entry name" value="NAD(P)-binding Rossmann-fold domains"/>
    <property type="match status" value="1"/>
</dbReference>
<dbReference type="InterPro" id="IPR020843">
    <property type="entry name" value="ER"/>
</dbReference>
<dbReference type="STRING" id="457427.SSOG_07523"/>
<dbReference type="HOGENOM" id="CLU_026673_3_3_11"/>
<dbReference type="InterPro" id="IPR011032">
    <property type="entry name" value="GroES-like_sf"/>
</dbReference>
<dbReference type="GO" id="GO:0016491">
    <property type="term" value="F:oxidoreductase activity"/>
    <property type="evidence" value="ECO:0007669"/>
    <property type="project" value="InterPro"/>
</dbReference>
<dbReference type="Gene3D" id="3.40.50.720">
    <property type="entry name" value="NAD(P)-binding Rossmann-like Domain"/>
    <property type="match status" value="1"/>
</dbReference>